<gene>
    <name evidence="2" type="ordered locus">DGo_CA1444</name>
</gene>
<protein>
    <submittedName>
        <fullName evidence="2">Uncharacterized protein</fullName>
    </submittedName>
</protein>
<dbReference type="AlphaFoldDB" id="H8GTP3"/>
<keyword evidence="1" id="KW-0812">Transmembrane</keyword>
<dbReference type="Proteomes" id="UP000007575">
    <property type="component" value="Chromosome"/>
</dbReference>
<sequence>MTGPDRPRSRPDPATMLSLGLLVVLALLLLWPLVSGGPPPSPYLVGALLVVRLGLQLWRARTDERLRRPSSWALDLILIGLLFYAASEQPGA</sequence>
<dbReference type="EMBL" id="CP002191">
    <property type="protein sequence ID" value="AFD25371.1"/>
    <property type="molecule type" value="Genomic_DNA"/>
</dbReference>
<dbReference type="HOGENOM" id="CLU_2463972_0_0_0"/>
<dbReference type="STRING" id="745776.DGo_CA1444"/>
<accession>H8GTP3</accession>
<keyword evidence="3" id="KW-1185">Reference proteome</keyword>
<evidence type="ECO:0000313" key="2">
    <source>
        <dbReference type="EMBL" id="AFD25371.1"/>
    </source>
</evidence>
<evidence type="ECO:0000313" key="3">
    <source>
        <dbReference type="Proteomes" id="UP000007575"/>
    </source>
</evidence>
<keyword evidence="1" id="KW-1133">Transmembrane helix</keyword>
<name>H8GTP3_DEIGI</name>
<dbReference type="KEGG" id="dgo:DGo_CA1444"/>
<organism evidence="2 3">
    <name type="scientific">Deinococcus gobiensis (strain DSM 21396 / JCM 16679 / CGMCC 1.7299 / I-0)</name>
    <dbReference type="NCBI Taxonomy" id="745776"/>
    <lineage>
        <taxon>Bacteria</taxon>
        <taxon>Thermotogati</taxon>
        <taxon>Deinococcota</taxon>
        <taxon>Deinococci</taxon>
        <taxon>Deinococcales</taxon>
        <taxon>Deinococcaceae</taxon>
        <taxon>Deinococcus</taxon>
    </lineage>
</organism>
<feature type="transmembrane region" description="Helical" evidence="1">
    <location>
        <begin position="16"/>
        <end position="34"/>
    </location>
</feature>
<keyword evidence="1" id="KW-0472">Membrane</keyword>
<evidence type="ECO:0000256" key="1">
    <source>
        <dbReference type="SAM" id="Phobius"/>
    </source>
</evidence>
<dbReference type="RefSeq" id="WP_014684854.1">
    <property type="nucleotide sequence ID" value="NC_017790.1"/>
</dbReference>
<proteinExistence type="predicted"/>
<dbReference type="PATRIC" id="fig|745776.4.peg.1485"/>
<reference evidence="2 3" key="1">
    <citation type="journal article" date="2012" name="PLoS ONE">
        <title>Genome sequence and transcriptome analysis of the radioresistant bacterium Deinococcus gobiensis: insights into the extreme environmental adaptations.</title>
        <authorList>
            <person name="Yuan M."/>
            <person name="Chen M."/>
            <person name="Zhang W."/>
            <person name="Lu W."/>
            <person name="Wang J."/>
            <person name="Yang M."/>
            <person name="Zhao P."/>
            <person name="Tang R."/>
            <person name="Li X."/>
            <person name="Hao Y."/>
            <person name="Zhou Z."/>
            <person name="Zhan Y."/>
            <person name="Yu H."/>
            <person name="Teng C."/>
            <person name="Yan Y."/>
            <person name="Ping S."/>
            <person name="Wang Y."/>
            <person name="Lin M."/>
        </authorList>
    </citation>
    <scope>NUCLEOTIDE SEQUENCE [LARGE SCALE GENOMIC DNA]</scope>
    <source>
        <strain evidence="2 3">I-0</strain>
    </source>
</reference>